<evidence type="ECO:0000313" key="3">
    <source>
        <dbReference type="Proteomes" id="UP000735302"/>
    </source>
</evidence>
<dbReference type="Proteomes" id="UP000735302">
    <property type="component" value="Unassembled WGS sequence"/>
</dbReference>
<accession>A0AAV4DZY9</accession>
<feature type="region of interest" description="Disordered" evidence="1">
    <location>
        <begin position="59"/>
        <end position="78"/>
    </location>
</feature>
<proteinExistence type="predicted"/>
<name>A0AAV4DZY9_9GAST</name>
<protein>
    <submittedName>
        <fullName evidence="2">Uncharacterized protein</fullName>
    </submittedName>
</protein>
<organism evidence="2 3">
    <name type="scientific">Plakobranchus ocellatus</name>
    <dbReference type="NCBI Taxonomy" id="259542"/>
    <lineage>
        <taxon>Eukaryota</taxon>
        <taxon>Metazoa</taxon>
        <taxon>Spiralia</taxon>
        <taxon>Lophotrochozoa</taxon>
        <taxon>Mollusca</taxon>
        <taxon>Gastropoda</taxon>
        <taxon>Heterobranchia</taxon>
        <taxon>Euthyneura</taxon>
        <taxon>Panpulmonata</taxon>
        <taxon>Sacoglossa</taxon>
        <taxon>Placobranchoidea</taxon>
        <taxon>Plakobranchidae</taxon>
        <taxon>Plakobranchus</taxon>
    </lineage>
</organism>
<comment type="caution">
    <text evidence="2">The sequence shown here is derived from an EMBL/GenBank/DDBJ whole genome shotgun (WGS) entry which is preliminary data.</text>
</comment>
<evidence type="ECO:0000256" key="1">
    <source>
        <dbReference type="SAM" id="MobiDB-lite"/>
    </source>
</evidence>
<keyword evidence="3" id="KW-1185">Reference proteome</keyword>
<sequence length="78" mass="9078">MVMICDLGAVSGGKRSGRNKKRWENIRECKDLELRDTLRKADYKGKKWLLDLQMMSPDDYECDDDDDDVDDDGSISFR</sequence>
<reference evidence="2 3" key="1">
    <citation type="journal article" date="2021" name="Elife">
        <title>Chloroplast acquisition without the gene transfer in kleptoplastic sea slugs, Plakobranchus ocellatus.</title>
        <authorList>
            <person name="Maeda T."/>
            <person name="Takahashi S."/>
            <person name="Yoshida T."/>
            <person name="Shimamura S."/>
            <person name="Takaki Y."/>
            <person name="Nagai Y."/>
            <person name="Toyoda A."/>
            <person name="Suzuki Y."/>
            <person name="Arimoto A."/>
            <person name="Ishii H."/>
            <person name="Satoh N."/>
            <person name="Nishiyama T."/>
            <person name="Hasebe M."/>
            <person name="Maruyama T."/>
            <person name="Minagawa J."/>
            <person name="Obokata J."/>
            <person name="Shigenobu S."/>
        </authorList>
    </citation>
    <scope>NUCLEOTIDE SEQUENCE [LARGE SCALE GENOMIC DNA]</scope>
</reference>
<evidence type="ECO:0000313" key="2">
    <source>
        <dbReference type="EMBL" id="GFO49597.1"/>
    </source>
</evidence>
<gene>
    <name evidence="2" type="ORF">PoB_007610200</name>
</gene>
<dbReference type="AlphaFoldDB" id="A0AAV4DZY9"/>
<dbReference type="EMBL" id="BLXT01008494">
    <property type="protein sequence ID" value="GFO49597.1"/>
    <property type="molecule type" value="Genomic_DNA"/>
</dbReference>